<evidence type="ECO:0000256" key="4">
    <source>
        <dbReference type="ARBA" id="ARBA00022679"/>
    </source>
</evidence>
<evidence type="ECO:0000256" key="7">
    <source>
        <dbReference type="ARBA" id="ARBA00022989"/>
    </source>
</evidence>
<evidence type="ECO:0000256" key="6">
    <source>
        <dbReference type="ARBA" id="ARBA00022968"/>
    </source>
</evidence>
<proteinExistence type="inferred from homology"/>
<dbReference type="GO" id="GO:0046354">
    <property type="term" value="P:mannan biosynthetic process"/>
    <property type="evidence" value="ECO:0007669"/>
    <property type="project" value="TreeGrafter"/>
</dbReference>
<evidence type="ECO:0000313" key="12">
    <source>
        <dbReference type="EMBL" id="CEG39742.1"/>
    </source>
</evidence>
<comment type="similarity">
    <text evidence="3">Belongs to the MNN1/MNT family.</text>
</comment>
<dbReference type="PANTHER" id="PTHR31646:SF1">
    <property type="entry name" value="ALPHA-1,2-MANNOSYLTRANSFERASE MNN2"/>
    <property type="match status" value="1"/>
</dbReference>
<keyword evidence="8" id="KW-0333">Golgi apparatus</keyword>
<keyword evidence="13" id="KW-1185">Reference proteome</keyword>
<evidence type="ECO:0000256" key="3">
    <source>
        <dbReference type="ARBA" id="ARBA00009105"/>
    </source>
</evidence>
<evidence type="ECO:0000256" key="10">
    <source>
        <dbReference type="ARBA" id="ARBA00037847"/>
    </source>
</evidence>
<keyword evidence="5 11" id="KW-0812">Transmembrane</keyword>
<protein>
    <submittedName>
        <fullName evidence="12">Alpha-mannosyltransferase</fullName>
    </submittedName>
</protein>
<keyword evidence="12" id="KW-0328">Glycosyltransferase</keyword>
<sequence length="603" mass="68079">MTSPPHVRCKKDYALTQTPPNSPRIATRVSTLTLYSVIGIYAAGILVWGMNISGAFVSSSSNSLNVVYMRGRQKAAKGDNDARTMSDKRYLLDDENRPPNLLCIGWKETDSCDSNPTDKRIKNRGCDQFVNGGSSGYCLMEDEDTGQQLQVMHTACDSLHPSVVLSCRLAGDFVNFKWGIAKLAAIIEQEKITHREKSILPRTNPSKGIVMVIYPKLLISAYASIRTLRALNCTLPVELWYIESEMNIDDGTSLLDDVPKKLQEMYGPVTLHQITDGRVKGFKSKVWAITHTALELVLFLDADNVPVRDPSYLFEQPELGQSGAVFWPDYWHPAHTIFNINENSLLWELLDMPFLDMFEQESGQLVIDKTKSSAALQMLTYLAFHDPDLFSQYKLVHGDKDLFRLAWLKTKTPFHMIAYPPGLAGTVRNSKFCGMSMVQYGTNGEILFLHRNGKKLTGGLTAKHTPDELVWTHLQRFRYRVSSSPARKIAAFTYSKVPSDDKSIFAREWNNSREPSGIVDLPYDLLRLNYSVQIFNGAPEFAKTQWCYGQSMITAPDFTITSWNKSMIPIMEETLLQYANEAVILLTNVAKEKIVQSDRQEVH</sequence>
<dbReference type="GeneID" id="36405033"/>
<name>A0A0P1AGE0_PLAHL</name>
<dbReference type="OMA" id="CDQFVRG"/>
<dbReference type="InterPro" id="IPR022751">
    <property type="entry name" value="Alpha_mannosyltransferase"/>
</dbReference>
<dbReference type="PANTHER" id="PTHR31646">
    <property type="entry name" value="ALPHA-1,2-MANNOSYLTRANSFERASE MNN2"/>
    <property type="match status" value="1"/>
</dbReference>
<keyword evidence="9 11" id="KW-0472">Membrane</keyword>
<dbReference type="RefSeq" id="XP_024576111.1">
    <property type="nucleotide sequence ID" value="XM_024725322.1"/>
</dbReference>
<dbReference type="OrthoDB" id="430354at2759"/>
<dbReference type="AlphaFoldDB" id="A0A0P1AGE0"/>
<evidence type="ECO:0000256" key="5">
    <source>
        <dbReference type="ARBA" id="ARBA00022692"/>
    </source>
</evidence>
<evidence type="ECO:0000256" key="9">
    <source>
        <dbReference type="ARBA" id="ARBA00023136"/>
    </source>
</evidence>
<dbReference type="SUPFAM" id="SSF53448">
    <property type="entry name" value="Nucleotide-diphospho-sugar transferases"/>
    <property type="match status" value="1"/>
</dbReference>
<dbReference type="GO" id="GO:0000139">
    <property type="term" value="C:Golgi membrane"/>
    <property type="evidence" value="ECO:0007669"/>
    <property type="project" value="UniProtKB-SubCell"/>
</dbReference>
<comment type="subcellular location">
    <subcellularLocation>
        <location evidence="10">Endomembrane system</location>
        <topology evidence="10">Single-pass membrane protein</topology>
    </subcellularLocation>
    <subcellularLocation>
        <location evidence="1">Golgi apparatus membrane</location>
    </subcellularLocation>
    <subcellularLocation>
        <location evidence="2">Membrane</location>
        <topology evidence="2">Single-pass type II membrane protein</topology>
    </subcellularLocation>
</comment>
<keyword evidence="7 11" id="KW-1133">Transmembrane helix</keyword>
<keyword evidence="4 12" id="KW-0808">Transferase</keyword>
<dbReference type="GO" id="GO:0000026">
    <property type="term" value="F:alpha-1,2-mannosyltransferase activity"/>
    <property type="evidence" value="ECO:0007669"/>
    <property type="project" value="TreeGrafter"/>
</dbReference>
<dbReference type="Pfam" id="PF11051">
    <property type="entry name" value="Mannosyl_trans3"/>
    <property type="match status" value="1"/>
</dbReference>
<feature type="transmembrane region" description="Helical" evidence="11">
    <location>
        <begin position="32"/>
        <end position="50"/>
    </location>
</feature>
<evidence type="ECO:0000256" key="2">
    <source>
        <dbReference type="ARBA" id="ARBA00004606"/>
    </source>
</evidence>
<dbReference type="Gene3D" id="3.90.550.10">
    <property type="entry name" value="Spore Coat Polysaccharide Biosynthesis Protein SpsA, Chain A"/>
    <property type="match status" value="1"/>
</dbReference>
<dbReference type="Proteomes" id="UP000054928">
    <property type="component" value="Unassembled WGS sequence"/>
</dbReference>
<keyword evidence="6" id="KW-0735">Signal-anchor</keyword>
<dbReference type="InterPro" id="IPR029044">
    <property type="entry name" value="Nucleotide-diphossugar_trans"/>
</dbReference>
<reference evidence="13" key="1">
    <citation type="submission" date="2014-09" db="EMBL/GenBank/DDBJ databases">
        <authorList>
            <person name="Sharma Rahul"/>
            <person name="Thines Marco"/>
        </authorList>
    </citation>
    <scope>NUCLEOTIDE SEQUENCE [LARGE SCALE GENOMIC DNA]</scope>
</reference>
<evidence type="ECO:0000256" key="11">
    <source>
        <dbReference type="SAM" id="Phobius"/>
    </source>
</evidence>
<evidence type="ECO:0000256" key="1">
    <source>
        <dbReference type="ARBA" id="ARBA00004394"/>
    </source>
</evidence>
<evidence type="ECO:0000256" key="8">
    <source>
        <dbReference type="ARBA" id="ARBA00023034"/>
    </source>
</evidence>
<accession>A0A0P1AGE0</accession>
<organism evidence="12 13">
    <name type="scientific">Plasmopara halstedii</name>
    <name type="common">Downy mildew of sunflower</name>
    <dbReference type="NCBI Taxonomy" id="4781"/>
    <lineage>
        <taxon>Eukaryota</taxon>
        <taxon>Sar</taxon>
        <taxon>Stramenopiles</taxon>
        <taxon>Oomycota</taxon>
        <taxon>Peronosporomycetes</taxon>
        <taxon>Peronosporales</taxon>
        <taxon>Peronosporaceae</taxon>
        <taxon>Plasmopara</taxon>
    </lineage>
</organism>
<evidence type="ECO:0000313" key="13">
    <source>
        <dbReference type="Proteomes" id="UP000054928"/>
    </source>
</evidence>
<dbReference type="EMBL" id="CCYD01000442">
    <property type="protein sequence ID" value="CEG39742.1"/>
    <property type="molecule type" value="Genomic_DNA"/>
</dbReference>